<keyword evidence="7" id="KW-0812">Transmembrane</keyword>
<evidence type="ECO:0000256" key="8">
    <source>
        <dbReference type="ARBA" id="ARBA00022777"/>
    </source>
</evidence>
<evidence type="ECO:0000256" key="9">
    <source>
        <dbReference type="ARBA" id="ARBA00022989"/>
    </source>
</evidence>
<dbReference type="RefSeq" id="WP_209661290.1">
    <property type="nucleotide sequence ID" value="NZ_JAGGLI010000024.1"/>
</dbReference>
<evidence type="ECO:0000259" key="12">
    <source>
        <dbReference type="PROSITE" id="PS51093"/>
    </source>
</evidence>
<dbReference type="SUPFAM" id="SSF51261">
    <property type="entry name" value="Duplicated hybrid motif"/>
    <property type="match status" value="1"/>
</dbReference>
<evidence type="ECO:0000256" key="3">
    <source>
        <dbReference type="ARBA" id="ARBA00022475"/>
    </source>
</evidence>
<dbReference type="PROSITE" id="PS51098">
    <property type="entry name" value="PTS_EIIB_TYPE_1"/>
    <property type="match status" value="1"/>
</dbReference>
<keyword evidence="10" id="KW-0472">Membrane</keyword>
<dbReference type="PROSITE" id="PS00371">
    <property type="entry name" value="PTS_EIIA_TYPE_1_HIS"/>
    <property type="match status" value="1"/>
</dbReference>
<evidence type="ECO:0000256" key="2">
    <source>
        <dbReference type="ARBA" id="ARBA00022448"/>
    </source>
</evidence>
<feature type="domain" description="PTS EIIA type-1" evidence="12">
    <location>
        <begin position="123"/>
        <end position="227"/>
    </location>
</feature>
<evidence type="ECO:0000256" key="6">
    <source>
        <dbReference type="ARBA" id="ARBA00022683"/>
    </source>
</evidence>
<dbReference type="EMBL" id="JAGGLI010000024">
    <property type="protein sequence ID" value="MBP2028233.1"/>
    <property type="molecule type" value="Genomic_DNA"/>
</dbReference>
<evidence type="ECO:0000256" key="5">
    <source>
        <dbReference type="ARBA" id="ARBA00022679"/>
    </source>
</evidence>
<keyword evidence="3" id="KW-1003">Cell membrane</keyword>
<keyword evidence="5" id="KW-0808">Transferase</keyword>
<keyword evidence="9" id="KW-1133">Transmembrane helix</keyword>
<sequence length="253" mass="27939">MFKKLFGLGKKENEFTLEEKANIVFEALGGEENITNVESCITRLRITLNDEKIINKQKLHEIGMENIIEKQNEIQLPFGTESNDIKALLDGKIKTPIEKGEIHETKLFIPLEGKLLNLSEVPDEVFASKMMGDGFAIKPSNGEVVSPVDGKILSVFPTKHAISILSNEGLEILIHFGIDTVNLKGEGFDLIANEGDIIKPGQTLLKANIDTIEKLAKSTITPVIFTNLPEDKTIKFEAGIDVKAAEENIITIM</sequence>
<evidence type="ECO:0000313" key="15">
    <source>
        <dbReference type="Proteomes" id="UP001314903"/>
    </source>
</evidence>
<evidence type="ECO:0000259" key="13">
    <source>
        <dbReference type="PROSITE" id="PS51098"/>
    </source>
</evidence>
<dbReference type="PROSITE" id="PS51093">
    <property type="entry name" value="PTS_EIIA_TYPE_1"/>
    <property type="match status" value="1"/>
</dbReference>
<keyword evidence="4" id="KW-0762">Sugar transport</keyword>
<proteinExistence type="predicted"/>
<keyword evidence="15" id="KW-1185">Reference proteome</keyword>
<name>A0ABS4KKB7_9FIRM</name>
<dbReference type="SUPFAM" id="SSF55604">
    <property type="entry name" value="Glucose permease domain IIB"/>
    <property type="match status" value="1"/>
</dbReference>
<dbReference type="Gene3D" id="2.70.70.10">
    <property type="entry name" value="Glucose Permease (Domain IIA)"/>
    <property type="match status" value="1"/>
</dbReference>
<accession>A0ABS4KKB7</accession>
<dbReference type="PANTHER" id="PTHR45008">
    <property type="entry name" value="PTS SYSTEM GLUCOSE-SPECIFIC EIIA COMPONENT"/>
    <property type="match status" value="1"/>
</dbReference>
<evidence type="ECO:0000313" key="14">
    <source>
        <dbReference type="EMBL" id="MBP2028233.1"/>
    </source>
</evidence>
<dbReference type="Proteomes" id="UP001314903">
    <property type="component" value="Unassembled WGS sequence"/>
</dbReference>
<gene>
    <name evidence="14" type="ORF">J2Z35_002034</name>
</gene>
<organism evidence="14 15">
    <name type="scientific">Acetoanaerobium pronyense</name>
    <dbReference type="NCBI Taxonomy" id="1482736"/>
    <lineage>
        <taxon>Bacteria</taxon>
        <taxon>Bacillati</taxon>
        <taxon>Bacillota</taxon>
        <taxon>Clostridia</taxon>
        <taxon>Peptostreptococcales</taxon>
        <taxon>Filifactoraceae</taxon>
        <taxon>Acetoanaerobium</taxon>
    </lineage>
</organism>
<evidence type="ECO:0000256" key="10">
    <source>
        <dbReference type="ARBA" id="ARBA00023136"/>
    </source>
</evidence>
<evidence type="ECO:0000256" key="7">
    <source>
        <dbReference type="ARBA" id="ARBA00022692"/>
    </source>
</evidence>
<dbReference type="NCBIfam" id="TIGR00830">
    <property type="entry name" value="PTBA"/>
    <property type="match status" value="1"/>
</dbReference>
<dbReference type="InterPro" id="IPR001996">
    <property type="entry name" value="PTS_IIB_1"/>
</dbReference>
<dbReference type="InterPro" id="IPR018113">
    <property type="entry name" value="PTrfase_EIIB_Cys"/>
</dbReference>
<evidence type="ECO:0000256" key="1">
    <source>
        <dbReference type="ARBA" id="ARBA00004496"/>
    </source>
</evidence>
<dbReference type="InterPro" id="IPR011055">
    <property type="entry name" value="Dup_hybrid_motif"/>
</dbReference>
<dbReference type="Pfam" id="PF00367">
    <property type="entry name" value="PTS_EIIB"/>
    <property type="match status" value="1"/>
</dbReference>
<protein>
    <submittedName>
        <fullName evidence="14">Glucose-specific phosphotransferase system IIA component</fullName>
    </submittedName>
</protein>
<dbReference type="PROSITE" id="PS01035">
    <property type="entry name" value="PTS_EIIB_TYPE_1_CYS"/>
    <property type="match status" value="1"/>
</dbReference>
<dbReference type="Gene3D" id="3.30.1360.60">
    <property type="entry name" value="Glucose permease domain IIB"/>
    <property type="match status" value="1"/>
</dbReference>
<comment type="caution">
    <text evidence="14">The sequence shown here is derived from an EMBL/GenBank/DDBJ whole genome shotgun (WGS) entry which is preliminary data.</text>
</comment>
<comment type="subcellular location">
    <subcellularLocation>
        <location evidence="1">Cytoplasm</location>
    </subcellularLocation>
</comment>
<dbReference type="Pfam" id="PF00358">
    <property type="entry name" value="PTS_EIIA_1"/>
    <property type="match status" value="1"/>
</dbReference>
<evidence type="ECO:0000256" key="4">
    <source>
        <dbReference type="ARBA" id="ARBA00022597"/>
    </source>
</evidence>
<dbReference type="InterPro" id="IPR036878">
    <property type="entry name" value="Glu_permease_IIB"/>
</dbReference>
<keyword evidence="6" id="KW-0598">Phosphotransferase system</keyword>
<dbReference type="InterPro" id="IPR050890">
    <property type="entry name" value="PTS_EIIA_component"/>
</dbReference>
<keyword evidence="2" id="KW-0813">Transport</keyword>
<dbReference type="InterPro" id="IPR001127">
    <property type="entry name" value="PTS_EIIA_1_perm"/>
</dbReference>
<evidence type="ECO:0000256" key="11">
    <source>
        <dbReference type="PROSITE-ProRule" id="PRU00421"/>
    </source>
</evidence>
<dbReference type="PANTHER" id="PTHR45008:SF1">
    <property type="entry name" value="PTS SYSTEM GLUCOSE-SPECIFIC EIIA COMPONENT"/>
    <property type="match status" value="1"/>
</dbReference>
<reference evidence="14 15" key="1">
    <citation type="submission" date="2021-03" db="EMBL/GenBank/DDBJ databases">
        <title>Genomic Encyclopedia of Type Strains, Phase IV (KMG-IV): sequencing the most valuable type-strain genomes for metagenomic binning, comparative biology and taxonomic classification.</title>
        <authorList>
            <person name="Goeker M."/>
        </authorList>
    </citation>
    <scope>NUCLEOTIDE SEQUENCE [LARGE SCALE GENOMIC DNA]</scope>
    <source>
        <strain evidence="14 15">DSM 27512</strain>
    </source>
</reference>
<feature type="domain" description="PTS EIIB type-1" evidence="13">
    <location>
        <begin position="18"/>
        <end position="99"/>
    </location>
</feature>
<feature type="active site" description="Phosphocysteine intermediate; for EIIB activity" evidence="11">
    <location>
        <position position="40"/>
    </location>
</feature>
<keyword evidence="8" id="KW-0418">Kinase</keyword>